<proteinExistence type="predicted"/>
<keyword evidence="2" id="KW-1185">Reference proteome</keyword>
<accession>A0A1I2HYW5</accession>
<protein>
    <submittedName>
        <fullName evidence="1">Uncharacterized protein</fullName>
    </submittedName>
</protein>
<dbReference type="Proteomes" id="UP000198589">
    <property type="component" value="Unassembled WGS sequence"/>
</dbReference>
<evidence type="ECO:0000313" key="1">
    <source>
        <dbReference type="EMBL" id="SFF35259.1"/>
    </source>
</evidence>
<reference evidence="2" key="1">
    <citation type="submission" date="2016-10" db="EMBL/GenBank/DDBJ databases">
        <authorList>
            <person name="Varghese N."/>
            <person name="Submissions S."/>
        </authorList>
    </citation>
    <scope>NUCLEOTIDE SEQUENCE [LARGE SCALE GENOMIC DNA]</scope>
    <source>
        <strain evidence="2">DSM 46838</strain>
    </source>
</reference>
<evidence type="ECO:0000313" key="2">
    <source>
        <dbReference type="Proteomes" id="UP000198589"/>
    </source>
</evidence>
<dbReference type="AlphaFoldDB" id="A0A1I2HYW5"/>
<gene>
    <name evidence="1" type="ORF">SAMN05216574_11225</name>
</gene>
<dbReference type="EMBL" id="FOND01000012">
    <property type="protein sequence ID" value="SFF35259.1"/>
    <property type="molecule type" value="Genomic_DNA"/>
</dbReference>
<sequence length="106" mass="11072">MTFPAPRNAVGLGPGLARGDRRAGTRGGVYLLTMSSSEYVVGRRGNAQGEPVGERHAVLAVATRKEPPFRAECGAKVDVVDGDWPPAGGDEHACPVCSRDTSAPWA</sequence>
<name>A0A1I2HYW5_9ACTN</name>
<dbReference type="STRING" id="1798228.SAMN05216574_11225"/>
<organism evidence="1 2">
    <name type="scientific">Blastococcus tunisiensis</name>
    <dbReference type="NCBI Taxonomy" id="1798228"/>
    <lineage>
        <taxon>Bacteria</taxon>
        <taxon>Bacillati</taxon>
        <taxon>Actinomycetota</taxon>
        <taxon>Actinomycetes</taxon>
        <taxon>Geodermatophilales</taxon>
        <taxon>Geodermatophilaceae</taxon>
        <taxon>Blastococcus</taxon>
    </lineage>
</organism>